<reference evidence="2" key="1">
    <citation type="submission" date="2017-08" db="EMBL/GenBank/DDBJ databases">
        <authorList>
            <person name="Grouzdev D.S."/>
            <person name="Gaisin V.A."/>
            <person name="Rysina M.S."/>
            <person name="Gorlenko V.M."/>
        </authorList>
    </citation>
    <scope>NUCLEOTIDE SEQUENCE [LARGE SCALE GENOMIC DNA]</scope>
    <source>
        <strain evidence="2">Kir15-3F</strain>
    </source>
</reference>
<comment type="caution">
    <text evidence="1">The sequence shown here is derived from an EMBL/GenBank/DDBJ whole genome shotgun (WGS) entry which is preliminary data.</text>
</comment>
<gene>
    <name evidence="1" type="ORF">CJ255_06655</name>
</gene>
<dbReference type="AlphaFoldDB" id="A0A2A6RLT6"/>
<name>A0A2A6RLT6_9CHLR</name>
<keyword evidence="2" id="KW-1185">Reference proteome</keyword>
<evidence type="ECO:0000313" key="2">
    <source>
        <dbReference type="Proteomes" id="UP000220527"/>
    </source>
</evidence>
<proteinExistence type="predicted"/>
<dbReference type="EMBL" id="NQWI01000020">
    <property type="protein sequence ID" value="PDW03828.1"/>
    <property type="molecule type" value="Genomic_DNA"/>
</dbReference>
<dbReference type="Proteomes" id="UP000220527">
    <property type="component" value="Unassembled WGS sequence"/>
</dbReference>
<organism evidence="1 2">
    <name type="scientific">Candidatus Viridilinea mediisalina</name>
    <dbReference type="NCBI Taxonomy" id="2024553"/>
    <lineage>
        <taxon>Bacteria</taxon>
        <taxon>Bacillati</taxon>
        <taxon>Chloroflexota</taxon>
        <taxon>Chloroflexia</taxon>
        <taxon>Chloroflexales</taxon>
        <taxon>Chloroflexineae</taxon>
        <taxon>Oscillochloridaceae</taxon>
        <taxon>Candidatus Viridilinea</taxon>
    </lineage>
</organism>
<sequence length="67" mass="7968">MEHMQPIRSDIRVWQEDRFGKLWRIAYRHGDEVMLVSFPDEAALDDFIAEQFGLDLLETEEYPRLAA</sequence>
<accession>A0A2A6RLT6</accession>
<evidence type="ECO:0008006" key="3">
    <source>
        <dbReference type="Google" id="ProtNLM"/>
    </source>
</evidence>
<protein>
    <recommendedName>
        <fullName evidence="3">DUF4911 domain-containing protein</fullName>
    </recommendedName>
</protein>
<evidence type="ECO:0000313" key="1">
    <source>
        <dbReference type="EMBL" id="PDW03828.1"/>
    </source>
</evidence>